<evidence type="ECO:0000313" key="6">
    <source>
        <dbReference type="Proteomes" id="UP000263012"/>
    </source>
</evidence>
<dbReference type="InterPro" id="IPR016208">
    <property type="entry name" value="Ald_Oxase/xanthine_DH-like"/>
</dbReference>
<dbReference type="Pfam" id="PF01315">
    <property type="entry name" value="Ald_Xan_dh_C"/>
    <property type="match status" value="1"/>
</dbReference>
<dbReference type="InterPro" id="IPR008274">
    <property type="entry name" value="AldOxase/xan_DH_MoCoBD1"/>
</dbReference>
<dbReference type="SMART" id="SM01008">
    <property type="entry name" value="Ald_Xan_dh_C"/>
    <property type="match status" value="1"/>
</dbReference>
<dbReference type="InterPro" id="IPR000674">
    <property type="entry name" value="Ald_Oxase/Xan_DH_a/b"/>
</dbReference>
<evidence type="ECO:0000256" key="3">
    <source>
        <dbReference type="SAM" id="MobiDB-lite"/>
    </source>
</evidence>
<reference evidence="6" key="1">
    <citation type="submission" date="2017-11" db="EMBL/GenBank/DDBJ databases">
        <title>Phenotypic and genomic properties of facultatively anaerobic sulfur-reducing natronoarchaea from hypersaline soda lakes.</title>
        <authorList>
            <person name="Sorokin D.Y."/>
            <person name="Kublanov I.V."/>
            <person name="Roman P."/>
            <person name="Sinninghe Damste J.S."/>
            <person name="Golyshin P.N."/>
            <person name="Rojo D."/>
            <person name="Ciordia S."/>
            <person name="Mena M.D.C."/>
            <person name="Ferrer M."/>
            <person name="Messina E."/>
            <person name="Smedile F."/>
            <person name="La Spada G."/>
            <person name="La Cono V."/>
            <person name="Yakimov M.M."/>
        </authorList>
    </citation>
    <scope>NUCLEOTIDE SEQUENCE [LARGE SCALE GENOMIC DNA]</scope>
    <source>
        <strain evidence="6">AArc-Sl</strain>
    </source>
</reference>
<dbReference type="GeneID" id="37878855"/>
<dbReference type="InterPro" id="IPR046867">
    <property type="entry name" value="AldOxase/xan_DH_MoCoBD2"/>
</dbReference>
<dbReference type="OrthoDB" id="57164at2157"/>
<dbReference type="GO" id="GO:0005506">
    <property type="term" value="F:iron ion binding"/>
    <property type="evidence" value="ECO:0007669"/>
    <property type="project" value="InterPro"/>
</dbReference>
<dbReference type="Pfam" id="PF02738">
    <property type="entry name" value="MoCoBD_1"/>
    <property type="match status" value="1"/>
</dbReference>
<evidence type="ECO:0000313" key="5">
    <source>
        <dbReference type="EMBL" id="AUX10121.1"/>
    </source>
</evidence>
<name>A0A343TLZ9_9EURY</name>
<feature type="domain" description="Aldehyde oxidase/xanthine dehydrogenase a/b hammerhead" evidence="4">
    <location>
        <begin position="53"/>
        <end position="169"/>
    </location>
</feature>
<sequence>MSKPDEPTHESDASDDEQHPLEWDEPENNRTDPEERDAITNDEEKSDARKIVTGEARYTGDFRDRFPELAEATIVRSDVAHGYVTDVDTSEAEAMDGVYAVLTPFDEEVPDTLYSSSGQSYPEPSPWDMRVLRKHVRFVGDPVAAVAAEDTETADRAARKIDVEYEELDYVLDVEEATEPDAPRLFEDDEVENQQSGADYERNLESHFEGEIGDVDAAITEADEEYTLETVAETPYQSHCVPEPHTTIAYTDEDGRYTFITATQVPNHTRRQLSHVFDIPIRDIRVIKPRIGAGFGAKQEMVLEPIALALHRKAGVPVAVEVTRREEFYAMRFRHPMKLRVRSAANEGGELEAVELDITSNAGAYGTHGMTVAGVAGTKSMPVYAGTPNVRFVGDVVHTNLPMGAAMRGYGAPQGHFALETHIDELAREIGDDPIAFRKRNAVREGDLDKIAAILDDNDRFARRIRSCGIRECIDRGMEAIGWEDIEQPAAEHRHRGVGVALAAQGSGVAGKELGAAQIRMNEDGSFHLEVGGVDLGQGNDTMFAQITSEVLGCPPEDVVVTSSDTDLTPFDYGSYASSTTYISGRAVKEAAEDARERLLYWGAKLLDESPENLETADGEVYSEETGESVTLEEIGYEATYGDDEREQILGKGHHSTDESPPPFAAQFVDVTVDERTGEYEINKLVCAVDCGVAINPPLAEGQVEGGEHMSLEFATSGTLEFDEDGNPQTLGFRQYGMPRTTDHPPMETILVETHEPTGPFGAKSIGEIPTNGVAPALSNAIRDAVGVRLTSLPIEPEDVKAALEERDD</sequence>
<protein>
    <submittedName>
        <fullName evidence="5">Aerobic carbon-monoxide dehydrogenase large subunit</fullName>
        <ecNumber evidence="5">1.2.5.3</ecNumber>
    </submittedName>
</protein>
<evidence type="ECO:0000256" key="1">
    <source>
        <dbReference type="ARBA" id="ARBA00022505"/>
    </source>
</evidence>
<feature type="region of interest" description="Disordered" evidence="3">
    <location>
        <begin position="1"/>
        <end position="57"/>
    </location>
</feature>
<dbReference type="InterPro" id="IPR037165">
    <property type="entry name" value="AldOxase/xan_DH_Mopterin-bd_sf"/>
</dbReference>
<keyword evidence="1" id="KW-0500">Molybdenum</keyword>
<dbReference type="Proteomes" id="UP000263012">
    <property type="component" value="Chromosome"/>
</dbReference>
<dbReference type="SUPFAM" id="SSF56003">
    <property type="entry name" value="Molybdenum cofactor-binding domain"/>
    <property type="match status" value="1"/>
</dbReference>
<keyword evidence="6" id="KW-1185">Reference proteome</keyword>
<dbReference type="KEGG" id="hdf:AArcSl_2500"/>
<proteinExistence type="predicted"/>
<dbReference type="PANTHER" id="PTHR11908">
    <property type="entry name" value="XANTHINE DEHYDROGENASE"/>
    <property type="match status" value="1"/>
</dbReference>
<organism evidence="5 6">
    <name type="scientific">Halalkaliarchaeum desulfuricum</name>
    <dbReference type="NCBI Taxonomy" id="2055893"/>
    <lineage>
        <taxon>Archaea</taxon>
        <taxon>Methanobacteriati</taxon>
        <taxon>Methanobacteriota</taxon>
        <taxon>Stenosarchaea group</taxon>
        <taxon>Halobacteria</taxon>
        <taxon>Halobacteriales</taxon>
        <taxon>Haloferacaceae</taxon>
        <taxon>Halalkaliarchaeum</taxon>
    </lineage>
</organism>
<dbReference type="InterPro" id="IPR036856">
    <property type="entry name" value="Ald_Oxase/Xan_DH_a/b_sf"/>
</dbReference>
<dbReference type="Gene3D" id="3.30.365.10">
    <property type="entry name" value="Aldehyde oxidase/xanthine dehydrogenase, molybdopterin binding domain"/>
    <property type="match status" value="4"/>
</dbReference>
<dbReference type="EC" id="1.2.5.3" evidence="5"/>
<dbReference type="GO" id="GO:0008805">
    <property type="term" value="F:carbon-monoxide oxygenase activity"/>
    <property type="evidence" value="ECO:0007669"/>
    <property type="project" value="UniProtKB-EC"/>
</dbReference>
<gene>
    <name evidence="5" type="primary">coxL</name>
    <name evidence="5" type="ORF">AArcSl_2500</name>
</gene>
<dbReference type="Pfam" id="PF20256">
    <property type="entry name" value="MoCoBD_2"/>
    <property type="match status" value="1"/>
</dbReference>
<dbReference type="Gene3D" id="3.90.1170.50">
    <property type="entry name" value="Aldehyde oxidase/xanthine dehydrogenase, a/b hammerhead"/>
    <property type="match status" value="1"/>
</dbReference>
<accession>A0A343TLZ9</accession>
<evidence type="ECO:0000256" key="2">
    <source>
        <dbReference type="ARBA" id="ARBA00023002"/>
    </source>
</evidence>
<dbReference type="AlphaFoldDB" id="A0A343TLZ9"/>
<keyword evidence="2 5" id="KW-0560">Oxidoreductase</keyword>
<dbReference type="SUPFAM" id="SSF54665">
    <property type="entry name" value="CO dehydrogenase molybdoprotein N-domain-like"/>
    <property type="match status" value="1"/>
</dbReference>
<evidence type="ECO:0000259" key="4">
    <source>
        <dbReference type="SMART" id="SM01008"/>
    </source>
</evidence>
<dbReference type="RefSeq" id="WP_119819840.1">
    <property type="nucleotide sequence ID" value="NZ_CP025066.1"/>
</dbReference>
<dbReference type="PANTHER" id="PTHR11908:SF132">
    <property type="entry name" value="ALDEHYDE OXIDASE 1-RELATED"/>
    <property type="match status" value="1"/>
</dbReference>
<dbReference type="EMBL" id="CP025066">
    <property type="protein sequence ID" value="AUX10121.1"/>
    <property type="molecule type" value="Genomic_DNA"/>
</dbReference>